<evidence type="ECO:0000313" key="2">
    <source>
        <dbReference type="Proteomes" id="UP000289738"/>
    </source>
</evidence>
<name>A0A445A2G6_ARAHY</name>
<dbReference type="AlphaFoldDB" id="A0A445A2G6"/>
<dbReference type="Proteomes" id="UP000289738">
    <property type="component" value="Chromosome B03"/>
</dbReference>
<sequence>MVTTKLSIAAAVPKNLEILINCGRIHVVYTGYIGLGVVGYSGHEGLTNKKFNCWVGLSGPTHVTMSRKSFNCCDSRTNLD</sequence>
<accession>A0A445A2G6</accession>
<gene>
    <name evidence="1" type="ORF">Ahy_B03g065829</name>
</gene>
<evidence type="ECO:0000313" key="1">
    <source>
        <dbReference type="EMBL" id="RYR20636.1"/>
    </source>
</evidence>
<keyword evidence="2" id="KW-1185">Reference proteome</keyword>
<organism evidence="1 2">
    <name type="scientific">Arachis hypogaea</name>
    <name type="common">Peanut</name>
    <dbReference type="NCBI Taxonomy" id="3818"/>
    <lineage>
        <taxon>Eukaryota</taxon>
        <taxon>Viridiplantae</taxon>
        <taxon>Streptophyta</taxon>
        <taxon>Embryophyta</taxon>
        <taxon>Tracheophyta</taxon>
        <taxon>Spermatophyta</taxon>
        <taxon>Magnoliopsida</taxon>
        <taxon>eudicotyledons</taxon>
        <taxon>Gunneridae</taxon>
        <taxon>Pentapetalae</taxon>
        <taxon>rosids</taxon>
        <taxon>fabids</taxon>
        <taxon>Fabales</taxon>
        <taxon>Fabaceae</taxon>
        <taxon>Papilionoideae</taxon>
        <taxon>50 kb inversion clade</taxon>
        <taxon>dalbergioids sensu lato</taxon>
        <taxon>Dalbergieae</taxon>
        <taxon>Pterocarpus clade</taxon>
        <taxon>Arachis</taxon>
    </lineage>
</organism>
<reference evidence="1 2" key="1">
    <citation type="submission" date="2019-01" db="EMBL/GenBank/DDBJ databases">
        <title>Sequencing of cultivated peanut Arachis hypogaea provides insights into genome evolution and oil improvement.</title>
        <authorList>
            <person name="Chen X."/>
        </authorList>
    </citation>
    <scope>NUCLEOTIDE SEQUENCE [LARGE SCALE GENOMIC DNA]</scope>
    <source>
        <strain evidence="2">cv. Fuhuasheng</strain>
        <tissue evidence="1">Leaves</tissue>
    </source>
</reference>
<protein>
    <submittedName>
        <fullName evidence="1">Uncharacterized protein</fullName>
    </submittedName>
</protein>
<dbReference type="EMBL" id="SDMP01000013">
    <property type="protein sequence ID" value="RYR20636.1"/>
    <property type="molecule type" value="Genomic_DNA"/>
</dbReference>
<comment type="caution">
    <text evidence="1">The sequence shown here is derived from an EMBL/GenBank/DDBJ whole genome shotgun (WGS) entry which is preliminary data.</text>
</comment>
<proteinExistence type="predicted"/>